<reference evidence="1 2" key="1">
    <citation type="journal article" date="2013" name="Proc. Natl. Acad. Sci. U.S.A.">
        <title>Fine-scale variation in meiotic recombination in Mimulus inferred from population shotgun sequencing.</title>
        <authorList>
            <person name="Hellsten U."/>
            <person name="Wright K.M."/>
            <person name="Jenkins J."/>
            <person name="Shu S."/>
            <person name="Yuan Y."/>
            <person name="Wessler S.R."/>
            <person name="Schmutz J."/>
            <person name="Willis J.H."/>
            <person name="Rokhsar D.S."/>
        </authorList>
    </citation>
    <scope>NUCLEOTIDE SEQUENCE [LARGE SCALE GENOMIC DNA]</scope>
    <source>
        <strain evidence="2">cv. DUN x IM62</strain>
    </source>
</reference>
<protein>
    <submittedName>
        <fullName evidence="1">Uncharacterized protein</fullName>
    </submittedName>
</protein>
<dbReference type="AlphaFoldDB" id="A0A022QXP6"/>
<name>A0A022QXP6_ERYGU</name>
<sequence>MKQSGVVRFKNTPTKTTYDSFPRLAVKWDVTKPRQSFHIRHRGAVPAPRARPRHRLASPHHALLIHQKTETNHQCPNFIYKYMRGPFSREREGGREREREREAYPI</sequence>
<accession>A0A022QXP6</accession>
<evidence type="ECO:0000313" key="1">
    <source>
        <dbReference type="EMBL" id="EYU33412.1"/>
    </source>
</evidence>
<dbReference type="EMBL" id="KI630772">
    <property type="protein sequence ID" value="EYU33412.1"/>
    <property type="molecule type" value="Genomic_DNA"/>
</dbReference>
<gene>
    <name evidence="1" type="ORF">MIMGU_mgv1a016802mg</name>
</gene>
<evidence type="ECO:0000313" key="2">
    <source>
        <dbReference type="Proteomes" id="UP000030748"/>
    </source>
</evidence>
<proteinExistence type="predicted"/>
<dbReference type="Proteomes" id="UP000030748">
    <property type="component" value="Unassembled WGS sequence"/>
</dbReference>
<keyword evidence="2" id="KW-1185">Reference proteome</keyword>
<organism evidence="1 2">
    <name type="scientific">Erythranthe guttata</name>
    <name type="common">Yellow monkey flower</name>
    <name type="synonym">Mimulus guttatus</name>
    <dbReference type="NCBI Taxonomy" id="4155"/>
    <lineage>
        <taxon>Eukaryota</taxon>
        <taxon>Viridiplantae</taxon>
        <taxon>Streptophyta</taxon>
        <taxon>Embryophyta</taxon>
        <taxon>Tracheophyta</taxon>
        <taxon>Spermatophyta</taxon>
        <taxon>Magnoliopsida</taxon>
        <taxon>eudicotyledons</taxon>
        <taxon>Gunneridae</taxon>
        <taxon>Pentapetalae</taxon>
        <taxon>asterids</taxon>
        <taxon>lamiids</taxon>
        <taxon>Lamiales</taxon>
        <taxon>Phrymaceae</taxon>
        <taxon>Erythranthe</taxon>
    </lineage>
</organism>